<evidence type="ECO:0000313" key="12">
    <source>
        <dbReference type="EMBL" id="CAH1261721.1"/>
    </source>
</evidence>
<dbReference type="SMART" id="SM00202">
    <property type="entry name" value="SR"/>
    <property type="match status" value="1"/>
</dbReference>
<keyword evidence="4" id="KW-0677">Repeat</keyword>
<evidence type="ECO:0000259" key="11">
    <source>
        <dbReference type="PROSITE" id="PS01186"/>
    </source>
</evidence>
<feature type="chain" id="PRO_5035471924" evidence="9">
    <location>
        <begin position="27"/>
        <end position="661"/>
    </location>
</feature>
<dbReference type="InterPro" id="IPR000884">
    <property type="entry name" value="TSP1_rpt"/>
</dbReference>
<dbReference type="Proteomes" id="UP000838412">
    <property type="component" value="Chromosome 4"/>
</dbReference>
<evidence type="ECO:0000256" key="7">
    <source>
        <dbReference type="ARBA" id="ARBA00023157"/>
    </source>
</evidence>
<evidence type="ECO:0000256" key="6">
    <source>
        <dbReference type="ARBA" id="ARBA00023136"/>
    </source>
</evidence>
<dbReference type="OrthoDB" id="536948at2759"/>
<dbReference type="FunFam" id="2.20.100.10:FF:000007">
    <property type="entry name" value="Thrombospondin 1"/>
    <property type="match status" value="1"/>
</dbReference>
<dbReference type="SMART" id="SM00209">
    <property type="entry name" value="TSP1"/>
    <property type="match status" value="1"/>
</dbReference>
<dbReference type="PANTHER" id="PTHR45817">
    <property type="entry name" value="LYSYL OXIDASE-LIKE-RELATED"/>
    <property type="match status" value="1"/>
</dbReference>
<dbReference type="Gene3D" id="2.20.100.10">
    <property type="entry name" value="Thrombospondin type-1 (TSP1) repeat"/>
    <property type="match status" value="1"/>
</dbReference>
<dbReference type="AlphaFoldDB" id="A0A8J9ZTJ7"/>
<dbReference type="Gene3D" id="3.10.250.10">
    <property type="entry name" value="SRCR-like domain"/>
    <property type="match status" value="1"/>
</dbReference>
<evidence type="ECO:0000256" key="8">
    <source>
        <dbReference type="ARBA" id="ARBA00023180"/>
    </source>
</evidence>
<reference evidence="12" key="1">
    <citation type="submission" date="2022-01" db="EMBL/GenBank/DDBJ databases">
        <authorList>
            <person name="Braso-Vives M."/>
        </authorList>
    </citation>
    <scope>NUCLEOTIDE SEQUENCE</scope>
</reference>
<keyword evidence="5" id="KW-1133">Transmembrane helix</keyword>
<dbReference type="SUPFAM" id="SSF82895">
    <property type="entry name" value="TSP-1 type 1 repeat"/>
    <property type="match status" value="1"/>
</dbReference>
<keyword evidence="13" id="KW-1185">Reference proteome</keyword>
<protein>
    <submittedName>
        <fullName evidence="12">DMBT1 protein</fullName>
    </submittedName>
</protein>
<dbReference type="InterPro" id="IPR050912">
    <property type="entry name" value="LOX-like_protein"/>
</dbReference>
<evidence type="ECO:0000256" key="9">
    <source>
        <dbReference type="SAM" id="SignalP"/>
    </source>
</evidence>
<keyword evidence="2" id="KW-0812">Transmembrane</keyword>
<sequence length="661" mass="71104">MLCQRRAAQVWVLLVAGSWLAAAVFGTEPSCGISTAECTCQPGQRENLTACSICTCKAVGETEVLNCLPTVDGGWSLWSEFSNCSVSCGFGLQTRSRTCDNPLPQNNGAMCEGPLSQTDSCDSGEICSGSGNIYIIWCTGNENSLFDCHEYPGFRDQNCKHGEDAGVVCGSPVTPDYFDQCHCGTNGKKRRYGRVEVNNGTSWSTVCHNKFGTEEADVVCRELGFPGSESYHPGAHWGQGTGEIGLDNVVCSGQELSLVDCACHHSPCQNNATCTDDNIQGYICTCTPGWEGEICNETDASGSPCLTQSSDCTLLTPLTPGLPQVHRCDIQTGIAERIRRLTDPLTVSLMADFILHGEARLVSCAEMSVTGYSWAIFERSANPNHVNVFAPIYGLGKLTTNKRDLTVPKQTLLPGTYMVQFQVTIVDDLLNSATDFVHQTWIQVEATPLVTTLGPSLVTQYAQGDFWVSAEASQDPDGLVSSSELHFIWTCETSGGFQASSPGRASIHASQLVVFQDNRACGLTIRCISNCDWSNTNPSEDLVLEAVPGSSDTPLYEWSVVEHPGNFGGLKTTSSEPELVIASNTFNVEGTYRLRVVNNNQVCGGGLAVSEWKFISRVRGPPALRNKTLLPPCVLERAGAGGCVCCGGQFAQLSWTRALLS</sequence>
<dbReference type="PANTHER" id="PTHR45817:SF9">
    <property type="entry name" value="SRCR DOMAIN-CONTAINING PROTEIN"/>
    <property type="match status" value="1"/>
</dbReference>
<accession>A0A8J9ZTJ7</accession>
<dbReference type="PROSITE" id="PS01186">
    <property type="entry name" value="EGF_2"/>
    <property type="match status" value="1"/>
</dbReference>
<evidence type="ECO:0000256" key="3">
    <source>
        <dbReference type="ARBA" id="ARBA00022729"/>
    </source>
</evidence>
<feature type="signal peptide" evidence="9">
    <location>
        <begin position="1"/>
        <end position="26"/>
    </location>
</feature>
<name>A0A8J9ZTJ7_BRALA</name>
<feature type="domain" description="EGF-like" evidence="10 11">
    <location>
        <begin position="284"/>
        <end position="295"/>
    </location>
</feature>
<dbReference type="SUPFAM" id="SSF56487">
    <property type="entry name" value="SRCR-like"/>
    <property type="match status" value="2"/>
</dbReference>
<evidence type="ECO:0000256" key="5">
    <source>
        <dbReference type="ARBA" id="ARBA00022989"/>
    </source>
</evidence>
<keyword evidence="6" id="KW-0472">Membrane</keyword>
<keyword evidence="8" id="KW-0325">Glycoprotein</keyword>
<dbReference type="SMART" id="SM00181">
    <property type="entry name" value="EGF"/>
    <property type="match status" value="1"/>
</dbReference>
<dbReference type="GO" id="GO:0005615">
    <property type="term" value="C:extracellular space"/>
    <property type="evidence" value="ECO:0007669"/>
    <property type="project" value="TreeGrafter"/>
</dbReference>
<evidence type="ECO:0000256" key="4">
    <source>
        <dbReference type="ARBA" id="ARBA00022737"/>
    </source>
</evidence>
<dbReference type="PRINTS" id="PR01705">
    <property type="entry name" value="TSP1REPEAT"/>
</dbReference>
<evidence type="ECO:0000256" key="2">
    <source>
        <dbReference type="ARBA" id="ARBA00022692"/>
    </source>
</evidence>
<dbReference type="InterPro" id="IPR000742">
    <property type="entry name" value="EGF"/>
</dbReference>
<proteinExistence type="predicted"/>
<evidence type="ECO:0000259" key="10">
    <source>
        <dbReference type="PROSITE" id="PS00022"/>
    </source>
</evidence>
<dbReference type="Pfam" id="PF00090">
    <property type="entry name" value="TSP_1"/>
    <property type="match status" value="1"/>
</dbReference>
<evidence type="ECO:0000313" key="13">
    <source>
        <dbReference type="Proteomes" id="UP000838412"/>
    </source>
</evidence>
<dbReference type="InterPro" id="IPR036383">
    <property type="entry name" value="TSP1_rpt_sf"/>
</dbReference>
<comment type="subcellular location">
    <subcellularLocation>
        <location evidence="1">Membrane</location>
        <topology evidence="1">Single-pass membrane protein</topology>
    </subcellularLocation>
</comment>
<dbReference type="FunFam" id="3.10.250.10:FF:000016">
    <property type="entry name" value="Scavenger receptor cysteine-rich protein type 12"/>
    <property type="match status" value="1"/>
</dbReference>
<keyword evidence="3 9" id="KW-0732">Signal</keyword>
<gene>
    <name evidence="12" type="primary">DMBT1</name>
    <name evidence="12" type="ORF">BLAG_LOCUS17062</name>
</gene>
<dbReference type="PROSITE" id="PS00022">
    <property type="entry name" value="EGF_1"/>
    <property type="match status" value="1"/>
</dbReference>
<dbReference type="GO" id="GO:0004720">
    <property type="term" value="F:protein-lysine 6-oxidase activity"/>
    <property type="evidence" value="ECO:0007669"/>
    <property type="project" value="TreeGrafter"/>
</dbReference>
<dbReference type="GO" id="GO:0016020">
    <property type="term" value="C:membrane"/>
    <property type="evidence" value="ECO:0007669"/>
    <property type="project" value="UniProtKB-SubCell"/>
</dbReference>
<evidence type="ECO:0000256" key="1">
    <source>
        <dbReference type="ARBA" id="ARBA00004167"/>
    </source>
</evidence>
<dbReference type="InterPro" id="IPR002859">
    <property type="entry name" value="PKD/REJ-like"/>
</dbReference>
<dbReference type="InterPro" id="IPR001190">
    <property type="entry name" value="SRCR"/>
</dbReference>
<keyword evidence="7" id="KW-1015">Disulfide bond</keyword>
<dbReference type="InterPro" id="IPR036772">
    <property type="entry name" value="SRCR-like_dom_sf"/>
</dbReference>
<dbReference type="EMBL" id="OV696689">
    <property type="protein sequence ID" value="CAH1261721.1"/>
    <property type="molecule type" value="Genomic_DNA"/>
</dbReference>
<dbReference type="Pfam" id="PF00530">
    <property type="entry name" value="SRCR"/>
    <property type="match status" value="1"/>
</dbReference>
<dbReference type="CDD" id="cd00054">
    <property type="entry name" value="EGF_CA"/>
    <property type="match status" value="1"/>
</dbReference>
<organism evidence="12 13">
    <name type="scientific">Branchiostoma lanceolatum</name>
    <name type="common">Common lancelet</name>
    <name type="synonym">Amphioxus lanceolatum</name>
    <dbReference type="NCBI Taxonomy" id="7740"/>
    <lineage>
        <taxon>Eukaryota</taxon>
        <taxon>Metazoa</taxon>
        <taxon>Chordata</taxon>
        <taxon>Cephalochordata</taxon>
        <taxon>Leptocardii</taxon>
        <taxon>Amphioxiformes</taxon>
        <taxon>Branchiostomatidae</taxon>
        <taxon>Branchiostoma</taxon>
    </lineage>
</organism>
<dbReference type="Pfam" id="PF02010">
    <property type="entry name" value="REJ"/>
    <property type="match status" value="1"/>
</dbReference>